<feature type="compositionally biased region" description="Polar residues" evidence="4">
    <location>
        <begin position="143"/>
        <end position="161"/>
    </location>
</feature>
<evidence type="ECO:0000313" key="7">
    <source>
        <dbReference type="Ensembl" id="ENSCVAP00000013300.1"/>
    </source>
</evidence>
<keyword evidence="5" id="KW-1133">Transmembrane helix</keyword>
<dbReference type="STRING" id="28743.ENSCVAP00000013300"/>
<name>A0A3Q2FYA1_CYPVA</name>
<evidence type="ECO:0000256" key="4">
    <source>
        <dbReference type="SAM" id="MobiDB-lite"/>
    </source>
</evidence>
<evidence type="ECO:0000313" key="8">
    <source>
        <dbReference type="Proteomes" id="UP000265020"/>
    </source>
</evidence>
<comment type="subcellular location">
    <subcellularLocation>
        <location evidence="1">Cell membrane</location>
        <topology evidence="1">Single-pass type I membrane protein</topology>
    </subcellularLocation>
</comment>
<dbReference type="Proteomes" id="UP000265020">
    <property type="component" value="Unassembled WGS sequence"/>
</dbReference>
<protein>
    <recommendedName>
        <fullName evidence="9">CD3 gamma/delta subunit Ig-like domain-containing protein</fullName>
    </recommendedName>
</protein>
<keyword evidence="5" id="KW-0812">Transmembrane</keyword>
<evidence type="ECO:0000256" key="2">
    <source>
        <dbReference type="ARBA" id="ARBA00022475"/>
    </source>
</evidence>
<feature type="signal peptide" evidence="6">
    <location>
        <begin position="1"/>
        <end position="19"/>
    </location>
</feature>
<evidence type="ECO:0000256" key="5">
    <source>
        <dbReference type="SAM" id="Phobius"/>
    </source>
</evidence>
<keyword evidence="5" id="KW-0472">Membrane</keyword>
<organism evidence="7 8">
    <name type="scientific">Cyprinodon variegatus</name>
    <name type="common">Sheepshead minnow</name>
    <dbReference type="NCBI Taxonomy" id="28743"/>
    <lineage>
        <taxon>Eukaryota</taxon>
        <taxon>Metazoa</taxon>
        <taxon>Chordata</taxon>
        <taxon>Craniata</taxon>
        <taxon>Vertebrata</taxon>
        <taxon>Euteleostomi</taxon>
        <taxon>Actinopterygii</taxon>
        <taxon>Neopterygii</taxon>
        <taxon>Teleostei</taxon>
        <taxon>Neoteleostei</taxon>
        <taxon>Acanthomorphata</taxon>
        <taxon>Ovalentaria</taxon>
        <taxon>Atherinomorphae</taxon>
        <taxon>Cyprinodontiformes</taxon>
        <taxon>Cyprinodontidae</taxon>
        <taxon>Cyprinodon</taxon>
    </lineage>
</organism>
<keyword evidence="3 6" id="KW-0732">Signal</keyword>
<dbReference type="Ensembl" id="ENSCVAT00000020823.1">
    <property type="protein sequence ID" value="ENSCVAP00000013300.1"/>
    <property type="gene ID" value="ENSCVAG00000015760.1"/>
</dbReference>
<dbReference type="OMA" id="GRVCETC"/>
<dbReference type="GO" id="GO:0045059">
    <property type="term" value="P:positive thymic T cell selection"/>
    <property type="evidence" value="ECO:0007669"/>
    <property type="project" value="TreeGrafter"/>
</dbReference>
<keyword evidence="2" id="KW-1003">Cell membrane</keyword>
<evidence type="ECO:0000256" key="3">
    <source>
        <dbReference type="ARBA" id="ARBA00022729"/>
    </source>
</evidence>
<feature type="region of interest" description="Disordered" evidence="4">
    <location>
        <begin position="133"/>
        <end position="161"/>
    </location>
</feature>
<evidence type="ECO:0008006" key="9">
    <source>
        <dbReference type="Google" id="ProtNLM"/>
    </source>
</evidence>
<dbReference type="GO" id="GO:0009897">
    <property type="term" value="C:external side of plasma membrane"/>
    <property type="evidence" value="ECO:0007669"/>
    <property type="project" value="TreeGrafter"/>
</dbReference>
<proteinExistence type="predicted"/>
<feature type="chain" id="PRO_5018734737" description="CD3 gamma/delta subunit Ig-like domain-containing protein" evidence="6">
    <location>
        <begin position="20"/>
        <end position="169"/>
    </location>
</feature>
<reference evidence="7" key="1">
    <citation type="submission" date="2025-08" db="UniProtKB">
        <authorList>
            <consortium name="Ensembl"/>
        </authorList>
    </citation>
    <scope>IDENTIFICATION</scope>
</reference>
<evidence type="ECO:0000256" key="6">
    <source>
        <dbReference type="SAM" id="SignalP"/>
    </source>
</evidence>
<reference evidence="7" key="2">
    <citation type="submission" date="2025-09" db="UniProtKB">
        <authorList>
            <consortium name="Ensembl"/>
        </authorList>
    </citation>
    <scope>IDENTIFICATION</scope>
</reference>
<accession>A0A3Q2FYA1</accession>
<dbReference type="PANTHER" id="PTHR10570:SF9">
    <property type="entry name" value="T-CELL SURFACE GLYCOPROTEIN CD3 EPSILON CHAIN"/>
    <property type="match status" value="1"/>
</dbReference>
<dbReference type="GO" id="GO:0007166">
    <property type="term" value="P:cell surface receptor signaling pathway"/>
    <property type="evidence" value="ECO:0007669"/>
    <property type="project" value="TreeGrafter"/>
</dbReference>
<keyword evidence="8" id="KW-1185">Reference proteome</keyword>
<dbReference type="AlphaFoldDB" id="A0A3Q2FYA1"/>
<dbReference type="PANTHER" id="PTHR10570">
    <property type="entry name" value="T-CELL SURFACE GLYCOPROTEIN CD3 GAMMA CHAIN / DELTA CHAIN"/>
    <property type="match status" value="1"/>
</dbReference>
<sequence length="169" mass="18984">MGVQAAFIVLLMFVAAVEAQKGGVTVWRGNVTMTCPEKGKWSDGKQIIKNDSNTLEVEFKGVAQYVCVYKEGDTEKIYSFYVRGKACKNCYEVDGYLFLLVILVDVIVTAVVMRMVYVCFKKKQPDVIYDAPPRVRRSRPRQEQSSAYESLNPSTQATETYSAVVHKTG</sequence>
<dbReference type="Pfam" id="PF16681">
    <property type="entry name" value="Ig_5"/>
    <property type="match status" value="1"/>
</dbReference>
<dbReference type="GO" id="GO:0042105">
    <property type="term" value="C:alpha-beta T cell receptor complex"/>
    <property type="evidence" value="ECO:0007669"/>
    <property type="project" value="TreeGrafter"/>
</dbReference>
<feature type="transmembrane region" description="Helical" evidence="5">
    <location>
        <begin position="96"/>
        <end position="117"/>
    </location>
</feature>
<dbReference type="GO" id="GO:0004888">
    <property type="term" value="F:transmembrane signaling receptor activity"/>
    <property type="evidence" value="ECO:0007669"/>
    <property type="project" value="TreeGrafter"/>
</dbReference>
<dbReference type="GeneTree" id="ENSGT00730000111885"/>
<evidence type="ECO:0000256" key="1">
    <source>
        <dbReference type="ARBA" id="ARBA00004251"/>
    </source>
</evidence>
<dbReference type="InterPro" id="IPR015484">
    <property type="entry name" value="CD3_esu/gsu/dsu"/>
</dbReference>